<evidence type="ECO:0000313" key="4">
    <source>
        <dbReference type="Proteomes" id="UP000000841"/>
    </source>
</evidence>
<gene>
    <name evidence="3" type="ordered locus">Svir_38010</name>
</gene>
<feature type="transmembrane region" description="Helical" evidence="1">
    <location>
        <begin position="114"/>
        <end position="135"/>
    </location>
</feature>
<sequence>MAYVSAALFLPPVIMAFVSAAVGWSGTGIDSETEVGLVLSLVGLAFSEDVTGNVDFAIATTMTTACTVTALGFCLMFRLNVIRWILAVIGLLVVGYYVYALIDLLSNSFGELIILPLVTFVLWLVPTVVAMLPPVGRAMRRFGRHTPPGGYGQLPVQGYGPGY</sequence>
<feature type="transmembrane region" description="Helical" evidence="1">
    <location>
        <begin position="84"/>
        <end position="102"/>
    </location>
</feature>
<dbReference type="KEGG" id="svi:Svir_38010"/>
<dbReference type="EMBL" id="CP001683">
    <property type="protein sequence ID" value="ACU98745.1"/>
    <property type="molecule type" value="Genomic_DNA"/>
</dbReference>
<keyword evidence="1" id="KW-0812">Transmembrane</keyword>
<dbReference type="RefSeq" id="WP_015788054.1">
    <property type="nucleotide sequence ID" value="NC_013159.1"/>
</dbReference>
<feature type="transmembrane region" description="Helical" evidence="1">
    <location>
        <begin position="56"/>
        <end position="77"/>
    </location>
</feature>
<keyword evidence="1" id="KW-0472">Membrane</keyword>
<evidence type="ECO:0000256" key="1">
    <source>
        <dbReference type="SAM" id="Phobius"/>
    </source>
</evidence>
<evidence type="ECO:0000256" key="2">
    <source>
        <dbReference type="SAM" id="SignalP"/>
    </source>
</evidence>
<evidence type="ECO:0000313" key="3">
    <source>
        <dbReference type="EMBL" id="ACU98745.1"/>
    </source>
</evidence>
<dbReference type="eggNOG" id="ENOG5032BEF">
    <property type="taxonomic scope" value="Bacteria"/>
</dbReference>
<dbReference type="Proteomes" id="UP000000841">
    <property type="component" value="Chromosome"/>
</dbReference>
<dbReference type="AlphaFoldDB" id="C7MRF9"/>
<organism evidence="3 4">
    <name type="scientific">Saccharomonospora viridis (strain ATCC 15386 / DSM 43017 / JCM 3036 / CCUG 5913 / NBRC 12207 / NCIMB 9602 / P101)</name>
    <name type="common">Thermoactinomyces viridis</name>
    <dbReference type="NCBI Taxonomy" id="471857"/>
    <lineage>
        <taxon>Bacteria</taxon>
        <taxon>Bacillati</taxon>
        <taxon>Actinomycetota</taxon>
        <taxon>Actinomycetes</taxon>
        <taxon>Pseudonocardiales</taxon>
        <taxon>Pseudonocardiaceae</taxon>
        <taxon>Saccharomonospora</taxon>
    </lineage>
</organism>
<keyword evidence="4" id="KW-1185">Reference proteome</keyword>
<dbReference type="STRING" id="471857.Svir_38010"/>
<keyword evidence="2" id="KW-0732">Signal</keyword>
<accession>C7MRF9</accession>
<protein>
    <submittedName>
        <fullName evidence="3">Uncharacterized protein</fullName>
    </submittedName>
</protein>
<feature type="chain" id="PRO_5002979545" evidence="2">
    <location>
        <begin position="21"/>
        <end position="163"/>
    </location>
</feature>
<reference evidence="3 4" key="1">
    <citation type="journal article" date="2009" name="Stand. Genomic Sci.">
        <title>Complete genome sequence of Saccharomonospora viridis type strain (P101).</title>
        <authorList>
            <person name="Pati A."/>
            <person name="Sikorski J."/>
            <person name="Nolan M."/>
            <person name="Lapidus A."/>
            <person name="Copeland A."/>
            <person name="Glavina Del Rio T."/>
            <person name="Lucas S."/>
            <person name="Chen F."/>
            <person name="Tice H."/>
            <person name="Pitluck S."/>
            <person name="Cheng J.F."/>
            <person name="Chertkov O."/>
            <person name="Brettin T."/>
            <person name="Han C."/>
            <person name="Detter J.C."/>
            <person name="Kuske C."/>
            <person name="Bruce D."/>
            <person name="Goodwin L."/>
            <person name="Chain P."/>
            <person name="D'haeseleer P."/>
            <person name="Chen A."/>
            <person name="Palaniappan K."/>
            <person name="Ivanova N."/>
            <person name="Mavromatis K."/>
            <person name="Mikhailova N."/>
            <person name="Rohde M."/>
            <person name="Tindall B.J."/>
            <person name="Goker M."/>
            <person name="Bristow J."/>
            <person name="Eisen J.A."/>
            <person name="Markowitz V."/>
            <person name="Hugenholtz P."/>
            <person name="Kyrpides N.C."/>
            <person name="Klenk H.P."/>
        </authorList>
    </citation>
    <scope>NUCLEOTIDE SEQUENCE [LARGE SCALE GENOMIC DNA]</scope>
    <source>
        <strain evidence="4">ATCC 15386 / DSM 43017 / JCM 3036 / NBRC 12207 / P101</strain>
    </source>
</reference>
<feature type="signal peptide" evidence="2">
    <location>
        <begin position="1"/>
        <end position="20"/>
    </location>
</feature>
<name>C7MRF9_SACVD</name>
<keyword evidence="1" id="KW-1133">Transmembrane helix</keyword>
<dbReference type="HOGENOM" id="CLU_1625876_0_0_11"/>
<proteinExistence type="predicted"/>